<dbReference type="PATRIC" id="fig|1116472.3.peg.1046"/>
<dbReference type="Pfam" id="PF08668">
    <property type="entry name" value="HDOD"/>
    <property type="match status" value="1"/>
</dbReference>
<dbReference type="RefSeq" id="WP_023493904.1">
    <property type="nucleotide sequence ID" value="NZ_AYLO01000035.1"/>
</dbReference>
<dbReference type="Proteomes" id="UP000017842">
    <property type="component" value="Unassembled WGS sequence"/>
</dbReference>
<dbReference type="InterPro" id="IPR052340">
    <property type="entry name" value="RNase_Y/CdgJ"/>
</dbReference>
<proteinExistence type="predicted"/>
<keyword evidence="3" id="KW-1185">Reference proteome</keyword>
<dbReference type="InterPro" id="IPR003607">
    <property type="entry name" value="HD/PDEase_dom"/>
</dbReference>
<name>V5E0M0_9GAMM</name>
<dbReference type="eggNOG" id="COG1639">
    <property type="taxonomic scope" value="Bacteria"/>
</dbReference>
<dbReference type="InterPro" id="IPR006675">
    <property type="entry name" value="HDIG_dom"/>
</dbReference>
<dbReference type="SMART" id="SM00471">
    <property type="entry name" value="HDc"/>
    <property type="match status" value="1"/>
</dbReference>
<protein>
    <submittedName>
        <fullName evidence="2">Putative signal transduction protein</fullName>
    </submittedName>
</protein>
<organism evidence="2 3">
    <name type="scientific">Methyloglobulus morosus KoM1</name>
    <dbReference type="NCBI Taxonomy" id="1116472"/>
    <lineage>
        <taxon>Bacteria</taxon>
        <taxon>Pseudomonadati</taxon>
        <taxon>Pseudomonadota</taxon>
        <taxon>Gammaproteobacteria</taxon>
        <taxon>Methylococcales</taxon>
        <taxon>Methylococcaceae</taxon>
        <taxon>Methyloglobulus</taxon>
    </lineage>
</organism>
<gene>
    <name evidence="2" type="ORF">MGMO_36c00050</name>
</gene>
<comment type="caution">
    <text evidence="2">The sequence shown here is derived from an EMBL/GenBank/DDBJ whole genome shotgun (WGS) entry which is preliminary data.</text>
</comment>
<evidence type="ECO:0000313" key="3">
    <source>
        <dbReference type="Proteomes" id="UP000017842"/>
    </source>
</evidence>
<feature type="domain" description="HDOD" evidence="1">
    <location>
        <begin position="15"/>
        <end position="204"/>
    </location>
</feature>
<dbReference type="OrthoDB" id="9770715at2"/>
<dbReference type="NCBIfam" id="TIGR00277">
    <property type="entry name" value="HDIG"/>
    <property type="match status" value="1"/>
</dbReference>
<sequence>MDPKDKAVRLSLVDLPSLPALLMEALQYTSDDKSLTVFADKISQDPPMVIRILRIANSPFYGMSREISSLRQAIALLGINRVRDMLLGVCFSNILPVRHKDFNYPLFLHHSMAVADYARQLATYTGIGQDIAFSAGLLHDIGLLVIVVLFPDDFSRILNEPIPNRIEAERRILGFDHTEIGGKAAMKWNLPVAIQEAIELHETQPAYDSAKSLALLVYAANLLVTETEQRENTGLELQEAITDVLDKLDIPIDQATFWASTSREFADQIVAVL</sequence>
<dbReference type="PANTHER" id="PTHR33525">
    <property type="match status" value="1"/>
</dbReference>
<dbReference type="EMBL" id="AYLO01000035">
    <property type="protein sequence ID" value="ESS73096.1"/>
    <property type="molecule type" value="Genomic_DNA"/>
</dbReference>
<dbReference type="PROSITE" id="PS51833">
    <property type="entry name" value="HDOD"/>
    <property type="match status" value="1"/>
</dbReference>
<reference evidence="2 3" key="1">
    <citation type="journal article" date="2013" name="Genome Announc.">
        <title>Draft Genome Sequence of the Methanotrophic Gammaproteobacterium Methyloglobulus morosus DSM 22980 Strain KoM1.</title>
        <authorList>
            <person name="Poehlein A."/>
            <person name="Deutzmann J.S."/>
            <person name="Daniel R."/>
            <person name="Simeonova D.D."/>
        </authorList>
    </citation>
    <scope>NUCLEOTIDE SEQUENCE [LARGE SCALE GENOMIC DNA]</scope>
    <source>
        <strain evidence="2 3">KoM1</strain>
    </source>
</reference>
<accession>V5E0M0</accession>
<dbReference type="Gene3D" id="1.10.3210.10">
    <property type="entry name" value="Hypothetical protein af1432"/>
    <property type="match status" value="1"/>
</dbReference>
<dbReference type="AlphaFoldDB" id="V5E0M0"/>
<dbReference type="InterPro" id="IPR013976">
    <property type="entry name" value="HDOD"/>
</dbReference>
<dbReference type="STRING" id="1116472.MGMO_36c00050"/>
<evidence type="ECO:0000259" key="1">
    <source>
        <dbReference type="PROSITE" id="PS51833"/>
    </source>
</evidence>
<dbReference type="CDD" id="cd00077">
    <property type="entry name" value="HDc"/>
    <property type="match status" value="1"/>
</dbReference>
<dbReference type="PANTHER" id="PTHR33525:SF3">
    <property type="entry name" value="RIBONUCLEASE Y"/>
    <property type="match status" value="1"/>
</dbReference>
<evidence type="ECO:0000313" key="2">
    <source>
        <dbReference type="EMBL" id="ESS73096.1"/>
    </source>
</evidence>
<dbReference type="SUPFAM" id="SSF109604">
    <property type="entry name" value="HD-domain/PDEase-like"/>
    <property type="match status" value="1"/>
</dbReference>